<evidence type="ECO:0000256" key="1">
    <source>
        <dbReference type="SAM" id="Phobius"/>
    </source>
</evidence>
<keyword evidence="1" id="KW-0472">Membrane</keyword>
<evidence type="ECO:0000313" key="3">
    <source>
        <dbReference type="Proteomes" id="UP000272400"/>
    </source>
</evidence>
<reference evidence="2 3" key="1">
    <citation type="submission" date="2018-11" db="EMBL/GenBank/DDBJ databases">
        <title>Sequencing the genomes of 1000 actinobacteria strains.</title>
        <authorList>
            <person name="Klenk H.-P."/>
        </authorList>
    </citation>
    <scope>NUCLEOTIDE SEQUENCE [LARGE SCALE GENOMIC DNA]</scope>
    <source>
        <strain evidence="2 3">DSM 44254</strain>
    </source>
</reference>
<keyword evidence="1" id="KW-1133">Transmembrane helix</keyword>
<name>A0A3N1CWY6_9ACTN</name>
<protein>
    <submittedName>
        <fullName evidence="2">Uncharacterized protein</fullName>
    </submittedName>
</protein>
<keyword evidence="3" id="KW-1185">Reference proteome</keyword>
<feature type="transmembrane region" description="Helical" evidence="1">
    <location>
        <begin position="109"/>
        <end position="127"/>
    </location>
</feature>
<dbReference type="RefSeq" id="WP_123665213.1">
    <property type="nucleotide sequence ID" value="NZ_RJKE01000001.1"/>
</dbReference>
<sequence>MAHQIMISFESGERQSLFLADWADGPLLDFATDLEKSDHVYGVTILPGPTPPVMPVAPYQGDLAALDHGVPVREAVGRILAGVVGVLLSLLGLLFMFGPDVADPEFRLHGLALLVPGLLLLSTAIPFRRR</sequence>
<proteinExistence type="predicted"/>
<evidence type="ECO:0000313" key="2">
    <source>
        <dbReference type="EMBL" id="ROO85745.1"/>
    </source>
</evidence>
<comment type="caution">
    <text evidence="2">The sequence shown here is derived from an EMBL/GenBank/DDBJ whole genome shotgun (WGS) entry which is preliminary data.</text>
</comment>
<dbReference type="Proteomes" id="UP000272400">
    <property type="component" value="Unassembled WGS sequence"/>
</dbReference>
<organism evidence="2 3">
    <name type="scientific">Actinocorallia herbida</name>
    <dbReference type="NCBI Taxonomy" id="58109"/>
    <lineage>
        <taxon>Bacteria</taxon>
        <taxon>Bacillati</taxon>
        <taxon>Actinomycetota</taxon>
        <taxon>Actinomycetes</taxon>
        <taxon>Streptosporangiales</taxon>
        <taxon>Thermomonosporaceae</taxon>
        <taxon>Actinocorallia</taxon>
    </lineage>
</organism>
<feature type="transmembrane region" description="Helical" evidence="1">
    <location>
        <begin position="79"/>
        <end position="97"/>
    </location>
</feature>
<keyword evidence="1" id="KW-0812">Transmembrane</keyword>
<accession>A0A3N1CWY6</accession>
<dbReference type="AlphaFoldDB" id="A0A3N1CWY6"/>
<gene>
    <name evidence="2" type="ORF">EDD29_3294</name>
</gene>
<dbReference type="EMBL" id="RJKE01000001">
    <property type="protein sequence ID" value="ROO85745.1"/>
    <property type="molecule type" value="Genomic_DNA"/>
</dbReference>